<protein>
    <submittedName>
        <fullName evidence="1">Uncharacterized protein</fullName>
    </submittedName>
</protein>
<name>A0A917PCU6_9ACTN</name>
<reference evidence="1" key="2">
    <citation type="submission" date="2020-09" db="EMBL/GenBank/DDBJ databases">
        <authorList>
            <person name="Sun Q."/>
            <person name="Ohkuma M."/>
        </authorList>
    </citation>
    <scope>NUCLEOTIDE SEQUENCE</scope>
    <source>
        <strain evidence="1">JCM 3086</strain>
    </source>
</reference>
<evidence type="ECO:0000313" key="2">
    <source>
        <dbReference type="Proteomes" id="UP000657574"/>
    </source>
</evidence>
<proteinExistence type="predicted"/>
<reference evidence="1" key="1">
    <citation type="journal article" date="2014" name="Int. J. Syst. Evol. Microbiol.">
        <title>Complete genome sequence of Corynebacterium casei LMG S-19264T (=DSM 44701T), isolated from a smear-ripened cheese.</title>
        <authorList>
            <consortium name="US DOE Joint Genome Institute (JGI-PGF)"/>
            <person name="Walter F."/>
            <person name="Albersmeier A."/>
            <person name="Kalinowski J."/>
            <person name="Ruckert C."/>
        </authorList>
    </citation>
    <scope>NUCLEOTIDE SEQUENCE</scope>
    <source>
        <strain evidence="1">JCM 3086</strain>
    </source>
</reference>
<gene>
    <name evidence="1" type="ORF">GCM10010121_097270</name>
</gene>
<sequence length="71" mass="7923">MPTGVDELVEAEPQHAAIDLDLLNRRHVAAAPDPRTVFARRPQGPTGHAPTDLFPVGRFERLERVPADRFQ</sequence>
<organism evidence="1 2">
    <name type="scientific">Streptomyces brasiliensis</name>
    <dbReference type="NCBI Taxonomy" id="1954"/>
    <lineage>
        <taxon>Bacteria</taxon>
        <taxon>Bacillati</taxon>
        <taxon>Actinomycetota</taxon>
        <taxon>Actinomycetes</taxon>
        <taxon>Kitasatosporales</taxon>
        <taxon>Streptomycetaceae</taxon>
        <taxon>Streptomyces</taxon>
    </lineage>
</organism>
<accession>A0A917PCU6</accession>
<dbReference type="EMBL" id="BMQA01000128">
    <property type="protein sequence ID" value="GGJ71208.1"/>
    <property type="molecule type" value="Genomic_DNA"/>
</dbReference>
<dbReference type="Proteomes" id="UP000657574">
    <property type="component" value="Unassembled WGS sequence"/>
</dbReference>
<keyword evidence="2" id="KW-1185">Reference proteome</keyword>
<evidence type="ECO:0000313" key="1">
    <source>
        <dbReference type="EMBL" id="GGJ71208.1"/>
    </source>
</evidence>
<dbReference type="AlphaFoldDB" id="A0A917PCU6"/>
<comment type="caution">
    <text evidence="1">The sequence shown here is derived from an EMBL/GenBank/DDBJ whole genome shotgun (WGS) entry which is preliminary data.</text>
</comment>